<reference evidence="3" key="1">
    <citation type="journal article" date="2019" name="Int. J. Syst. Evol. Microbiol.">
        <title>The Global Catalogue of Microorganisms (GCM) 10K type strain sequencing project: providing services to taxonomists for standard genome sequencing and annotation.</title>
        <authorList>
            <consortium name="The Broad Institute Genomics Platform"/>
            <consortium name="The Broad Institute Genome Sequencing Center for Infectious Disease"/>
            <person name="Wu L."/>
            <person name="Ma J."/>
        </authorList>
    </citation>
    <scope>NUCLEOTIDE SEQUENCE [LARGE SCALE GENOMIC DNA]</scope>
    <source>
        <strain evidence="3">JCM 17906</strain>
    </source>
</reference>
<feature type="transmembrane region" description="Helical" evidence="1">
    <location>
        <begin position="28"/>
        <end position="53"/>
    </location>
</feature>
<accession>A0ABP8RYU3</accession>
<evidence type="ECO:0000256" key="1">
    <source>
        <dbReference type="SAM" id="Phobius"/>
    </source>
</evidence>
<keyword evidence="1" id="KW-1133">Transmembrane helix</keyword>
<keyword evidence="3" id="KW-1185">Reference proteome</keyword>
<feature type="transmembrane region" description="Helical" evidence="1">
    <location>
        <begin position="65"/>
        <end position="89"/>
    </location>
</feature>
<keyword evidence="1" id="KW-0472">Membrane</keyword>
<evidence type="ECO:0000313" key="3">
    <source>
        <dbReference type="Proteomes" id="UP001501598"/>
    </source>
</evidence>
<name>A0ABP8RYU3_9PSEU</name>
<comment type="caution">
    <text evidence="2">The sequence shown here is derived from an EMBL/GenBank/DDBJ whole genome shotgun (WGS) entry which is preliminary data.</text>
</comment>
<dbReference type="RefSeq" id="WP_237190040.1">
    <property type="nucleotide sequence ID" value="NZ_BAABGT010000086.1"/>
</dbReference>
<proteinExistence type="predicted"/>
<gene>
    <name evidence="2" type="ORF">GCM10023175_54030</name>
</gene>
<evidence type="ECO:0008006" key="4">
    <source>
        <dbReference type="Google" id="ProtNLM"/>
    </source>
</evidence>
<dbReference type="EMBL" id="BAABGT010000086">
    <property type="protein sequence ID" value="GAA4554888.1"/>
    <property type="molecule type" value="Genomic_DNA"/>
</dbReference>
<dbReference type="Proteomes" id="UP001501598">
    <property type="component" value="Unassembled WGS sequence"/>
</dbReference>
<keyword evidence="1" id="KW-0812">Transmembrane</keyword>
<evidence type="ECO:0000313" key="2">
    <source>
        <dbReference type="EMBL" id="GAA4554888.1"/>
    </source>
</evidence>
<protein>
    <recommendedName>
        <fullName evidence="4">TrbC/VIRB2 family protein</fullName>
    </recommendedName>
</protein>
<sequence length="90" mass="9155">MLHAFLAAAIPNPGPEAPPGLGDLTNTILAWIKWGCLVSGVAGLMICGGMMILGRRNRNQLAIEGVSSTVWVFGGLALVATAAGLVSVVV</sequence>
<organism evidence="2 3">
    <name type="scientific">Pseudonocardia xishanensis</name>
    <dbReference type="NCBI Taxonomy" id="630995"/>
    <lineage>
        <taxon>Bacteria</taxon>
        <taxon>Bacillati</taxon>
        <taxon>Actinomycetota</taxon>
        <taxon>Actinomycetes</taxon>
        <taxon>Pseudonocardiales</taxon>
        <taxon>Pseudonocardiaceae</taxon>
        <taxon>Pseudonocardia</taxon>
    </lineage>
</organism>